<comment type="caution">
    <text evidence="1">The sequence shown here is derived from an EMBL/GenBank/DDBJ whole genome shotgun (WGS) entry which is preliminary data.</text>
</comment>
<evidence type="ECO:0000313" key="2">
    <source>
        <dbReference type="Proteomes" id="UP000814140"/>
    </source>
</evidence>
<sequence length="500" mass="52820">MSSILSISLLSLSLAASSLATPLSTNHNYNPREGAPFTLAPVLTAAHEAPHGLINNSYIVMLKKDTPPAALSNHYNFLAAAHEEDPLLDDESGLRHVWDGHVKGYAGKFSDGVLERIRQMPEVDYVERDQIVRTQDVQKSAPWGLARVSHRPKLTFGTFSKYEYDGSGGEGVDVYVIDTGINIDHKEFEGRASWGKTVPLNDVDEDKNGHGTHCAGTIASSKYGVAKAANVIAVKVLGSNGSGSMSDVVTGVDFAATAAQKKAADAAAEVKATGKTKHKGSVANMSLGGGKSRALDDAVNAAVDTGLHFAVAAGNDNRDACSYSPAAAEKAVTVGASTLGDERAYFSNFGPCVDVFAPGLNILSTWIGSERAVNTISGTSMASPHTAGMLAYLLSIYPSITFNPSLSTLVPPELNAQRPFTGSFTGLYKAAYNVIPRWVSGFLPPPRLIEVVSGAQDAEFKPLSPPALKAALIALSTKNVLAEIPADTVNLLIFNNFTRF</sequence>
<dbReference type="Proteomes" id="UP000814140">
    <property type="component" value="Unassembled WGS sequence"/>
</dbReference>
<evidence type="ECO:0000313" key="1">
    <source>
        <dbReference type="EMBL" id="KAI0067592.1"/>
    </source>
</evidence>
<gene>
    <name evidence="1" type="ORF">BV25DRAFT_1867452</name>
</gene>
<organism evidence="1 2">
    <name type="scientific">Artomyces pyxidatus</name>
    <dbReference type="NCBI Taxonomy" id="48021"/>
    <lineage>
        <taxon>Eukaryota</taxon>
        <taxon>Fungi</taxon>
        <taxon>Dikarya</taxon>
        <taxon>Basidiomycota</taxon>
        <taxon>Agaricomycotina</taxon>
        <taxon>Agaricomycetes</taxon>
        <taxon>Russulales</taxon>
        <taxon>Auriscalpiaceae</taxon>
        <taxon>Artomyces</taxon>
    </lineage>
</organism>
<accession>A0ACB8TGN8</accession>
<keyword evidence="2" id="KW-1185">Reference proteome</keyword>
<protein>
    <submittedName>
        <fullName evidence="1">Uncharacterized protein</fullName>
    </submittedName>
</protein>
<name>A0ACB8TGN8_9AGAM</name>
<proteinExistence type="predicted"/>
<dbReference type="EMBL" id="MU277189">
    <property type="protein sequence ID" value="KAI0067592.1"/>
    <property type="molecule type" value="Genomic_DNA"/>
</dbReference>
<reference evidence="1" key="2">
    <citation type="journal article" date="2022" name="New Phytol.">
        <title>Evolutionary transition to the ectomycorrhizal habit in the genomes of a hyperdiverse lineage of mushroom-forming fungi.</title>
        <authorList>
            <person name="Looney B."/>
            <person name="Miyauchi S."/>
            <person name="Morin E."/>
            <person name="Drula E."/>
            <person name="Courty P.E."/>
            <person name="Kohler A."/>
            <person name="Kuo A."/>
            <person name="LaButti K."/>
            <person name="Pangilinan J."/>
            <person name="Lipzen A."/>
            <person name="Riley R."/>
            <person name="Andreopoulos W."/>
            <person name="He G."/>
            <person name="Johnson J."/>
            <person name="Nolan M."/>
            <person name="Tritt A."/>
            <person name="Barry K.W."/>
            <person name="Grigoriev I.V."/>
            <person name="Nagy L.G."/>
            <person name="Hibbett D."/>
            <person name="Henrissat B."/>
            <person name="Matheny P.B."/>
            <person name="Labbe J."/>
            <person name="Martin F.M."/>
        </authorList>
    </citation>
    <scope>NUCLEOTIDE SEQUENCE</scope>
    <source>
        <strain evidence="1">HHB10654</strain>
    </source>
</reference>
<reference evidence="1" key="1">
    <citation type="submission" date="2021-03" db="EMBL/GenBank/DDBJ databases">
        <authorList>
            <consortium name="DOE Joint Genome Institute"/>
            <person name="Ahrendt S."/>
            <person name="Looney B.P."/>
            <person name="Miyauchi S."/>
            <person name="Morin E."/>
            <person name="Drula E."/>
            <person name="Courty P.E."/>
            <person name="Chicoki N."/>
            <person name="Fauchery L."/>
            <person name="Kohler A."/>
            <person name="Kuo A."/>
            <person name="Labutti K."/>
            <person name="Pangilinan J."/>
            <person name="Lipzen A."/>
            <person name="Riley R."/>
            <person name="Andreopoulos W."/>
            <person name="He G."/>
            <person name="Johnson J."/>
            <person name="Barry K.W."/>
            <person name="Grigoriev I.V."/>
            <person name="Nagy L."/>
            <person name="Hibbett D."/>
            <person name="Henrissat B."/>
            <person name="Matheny P.B."/>
            <person name="Labbe J."/>
            <person name="Martin F."/>
        </authorList>
    </citation>
    <scope>NUCLEOTIDE SEQUENCE</scope>
    <source>
        <strain evidence="1">HHB10654</strain>
    </source>
</reference>